<accession>A0A3N0XUJ9</accession>
<reference evidence="1 2" key="1">
    <citation type="submission" date="2018-10" db="EMBL/GenBank/DDBJ databases">
        <title>Genome assembly for a Yunnan-Guizhou Plateau 3E fish, Anabarilius grahami (Regan), and its evolutionary and genetic applications.</title>
        <authorList>
            <person name="Jiang W."/>
        </authorList>
    </citation>
    <scope>NUCLEOTIDE SEQUENCE [LARGE SCALE GENOMIC DNA]</scope>
    <source>
        <strain evidence="1">AG-KIZ</strain>
        <tissue evidence="1">Muscle</tissue>
    </source>
</reference>
<gene>
    <name evidence="1" type="ORF">DPX16_18036</name>
</gene>
<sequence>MVSARGVVRIERALQFEMTASFLATTVTNYCRARDVATCDSSARATERQPSETLMPNELPERKGVWAVLCVTHITVSHPRPNLYTEELRSAHLSNSKLQQVPVINKGLKVVHSGQPFNAVHQVELAKYAYTTAALPFQLSHALSGDKTPSAKQPHYRLRALVKMIFRIKAKSPTGIKAQIGTQRNKGKTPIRMHILFGCVSVCVCFAQICLSTYESRKTAALQSFTFMLANLNPRSSSLQR</sequence>
<dbReference type="Proteomes" id="UP000281406">
    <property type="component" value="Unassembled WGS sequence"/>
</dbReference>
<evidence type="ECO:0000313" key="1">
    <source>
        <dbReference type="EMBL" id="ROJ33214.1"/>
    </source>
</evidence>
<name>A0A3N0XUJ9_ANAGA</name>
<dbReference type="AlphaFoldDB" id="A0A3N0XUJ9"/>
<comment type="caution">
    <text evidence="1">The sequence shown here is derived from an EMBL/GenBank/DDBJ whole genome shotgun (WGS) entry which is preliminary data.</text>
</comment>
<proteinExistence type="predicted"/>
<keyword evidence="2" id="KW-1185">Reference proteome</keyword>
<organism evidence="1 2">
    <name type="scientific">Anabarilius grahami</name>
    <name type="common">Kanglang fish</name>
    <name type="synonym">Barilius grahami</name>
    <dbReference type="NCBI Taxonomy" id="495550"/>
    <lineage>
        <taxon>Eukaryota</taxon>
        <taxon>Metazoa</taxon>
        <taxon>Chordata</taxon>
        <taxon>Craniata</taxon>
        <taxon>Vertebrata</taxon>
        <taxon>Euteleostomi</taxon>
        <taxon>Actinopterygii</taxon>
        <taxon>Neopterygii</taxon>
        <taxon>Teleostei</taxon>
        <taxon>Ostariophysi</taxon>
        <taxon>Cypriniformes</taxon>
        <taxon>Xenocyprididae</taxon>
        <taxon>Xenocypridinae</taxon>
        <taxon>Xenocypridinae incertae sedis</taxon>
        <taxon>Anabarilius</taxon>
    </lineage>
</organism>
<evidence type="ECO:0000313" key="2">
    <source>
        <dbReference type="Proteomes" id="UP000281406"/>
    </source>
</evidence>
<protein>
    <submittedName>
        <fullName evidence="1">Uncharacterized protein</fullName>
    </submittedName>
</protein>
<dbReference type="EMBL" id="RJVU01061675">
    <property type="protein sequence ID" value="ROJ33214.1"/>
    <property type="molecule type" value="Genomic_DNA"/>
</dbReference>